<protein>
    <submittedName>
        <fullName evidence="1">Uncharacterized protein</fullName>
    </submittedName>
</protein>
<dbReference type="RefSeq" id="WP_184092610.1">
    <property type="nucleotide sequence ID" value="NZ_AP023367.1"/>
</dbReference>
<reference evidence="1 2" key="1">
    <citation type="journal article" date="2016" name="Int. J. Syst. Evol. Microbiol.">
        <title>Descriptions of Anaerotaenia torta gen. nov., sp. nov. and Anaerocolumna cellulosilytica gen. nov., sp. nov. isolated from a methanogenic reactor of cattle waste.</title>
        <authorList>
            <person name="Uek A."/>
            <person name="Ohtaki Y."/>
            <person name="Kaku N."/>
            <person name="Ueki K."/>
        </authorList>
    </citation>
    <scope>NUCLEOTIDE SEQUENCE [LARGE SCALE GENOMIC DNA]</scope>
    <source>
        <strain evidence="1 2">SN021</strain>
    </source>
</reference>
<dbReference type="Proteomes" id="UP000515561">
    <property type="component" value="Chromosome"/>
</dbReference>
<dbReference type="KEGG" id="acel:acsn021_05390"/>
<accession>A0A6S6R0Z3</accession>
<organism evidence="1 2">
    <name type="scientific">Anaerocolumna cellulosilytica</name>
    <dbReference type="NCBI Taxonomy" id="433286"/>
    <lineage>
        <taxon>Bacteria</taxon>
        <taxon>Bacillati</taxon>
        <taxon>Bacillota</taxon>
        <taxon>Clostridia</taxon>
        <taxon>Lachnospirales</taxon>
        <taxon>Lachnospiraceae</taxon>
        <taxon>Anaerocolumna</taxon>
    </lineage>
</organism>
<dbReference type="AlphaFoldDB" id="A0A6S6R0Z3"/>
<name>A0A6S6R0Z3_9FIRM</name>
<gene>
    <name evidence="1" type="ORF">acsn021_05390</name>
</gene>
<evidence type="ECO:0000313" key="2">
    <source>
        <dbReference type="Proteomes" id="UP000515561"/>
    </source>
</evidence>
<proteinExistence type="predicted"/>
<dbReference type="EMBL" id="AP023367">
    <property type="protein sequence ID" value="BCJ92970.1"/>
    <property type="molecule type" value="Genomic_DNA"/>
</dbReference>
<evidence type="ECO:0000313" key="1">
    <source>
        <dbReference type="EMBL" id="BCJ92970.1"/>
    </source>
</evidence>
<keyword evidence="2" id="KW-1185">Reference proteome</keyword>
<sequence length="67" mass="7661">MNNKKSLITLRIALSIIFLVSAILLGFAFFKDTSKIILPICIFVLITQAVYNAYKVYRDKKSFKKMG</sequence>